<dbReference type="SUPFAM" id="SSF57302">
    <property type="entry name" value="Snake toxin-like"/>
    <property type="match status" value="2"/>
</dbReference>
<evidence type="ECO:0000256" key="1">
    <source>
        <dbReference type="ARBA" id="ARBA00004613"/>
    </source>
</evidence>
<dbReference type="InterPro" id="IPR045860">
    <property type="entry name" value="Snake_toxin-like_sf"/>
</dbReference>
<organism evidence="6 7">
    <name type="scientific">Thamnophis sirtalis</name>
    <dbReference type="NCBI Taxonomy" id="35019"/>
    <lineage>
        <taxon>Eukaryota</taxon>
        <taxon>Metazoa</taxon>
        <taxon>Chordata</taxon>
        <taxon>Craniata</taxon>
        <taxon>Vertebrata</taxon>
        <taxon>Euteleostomi</taxon>
        <taxon>Lepidosauria</taxon>
        <taxon>Squamata</taxon>
        <taxon>Bifurcata</taxon>
        <taxon>Unidentata</taxon>
        <taxon>Episquamata</taxon>
        <taxon>Toxicofera</taxon>
        <taxon>Serpentes</taxon>
        <taxon>Colubroidea</taxon>
        <taxon>Colubridae</taxon>
        <taxon>Natricinae</taxon>
        <taxon>Thamnophis</taxon>
    </lineage>
</organism>
<evidence type="ECO:0000256" key="3">
    <source>
        <dbReference type="ARBA" id="ARBA00023157"/>
    </source>
</evidence>
<dbReference type="OrthoDB" id="9030094at2759"/>
<keyword evidence="4" id="KW-0732">Signal</keyword>
<keyword evidence="6" id="KW-1185">Reference proteome</keyword>
<accession>A0A6I9Z7H0</accession>
<dbReference type="PANTHER" id="PTHR20914:SF25">
    <property type="entry name" value="PHOSPHOLIPASE A2 INHIBITOR AND LY6_PLAUR DOMAIN-CONTAINING PROTEIN"/>
    <property type="match status" value="1"/>
</dbReference>
<dbReference type="AlphaFoldDB" id="A0A6I9Z7H0"/>
<dbReference type="GeneID" id="106557183"/>
<sequence>MRAAGILVLCLFSSILSTVTSLKCEQCVALGTECEEDNVKVAECKEDKEFCSTVVVNSTLSKTLVSLIIKECSKRERCYEDIFSSTTVDDRFEIAKTKCCQTDVCNAEPLLLEKYEDFQPNGLQCPACFALDEDSCEANQPVACVGKEDQCLTITCTTVAEFFGNFTQKSTYQGCATQATCFIPLGVSVAASGLIQFNITTVECRNASSSEPNHQ</sequence>
<dbReference type="CDD" id="cd23572">
    <property type="entry name" value="TFP_LU_ECD_PINLYP_rpt2"/>
    <property type="match status" value="1"/>
</dbReference>
<name>A0A6I9Z7H0_9SAUR</name>
<dbReference type="GO" id="GO:0005576">
    <property type="term" value="C:extracellular region"/>
    <property type="evidence" value="ECO:0007669"/>
    <property type="project" value="UniProtKB-SubCell"/>
</dbReference>
<evidence type="ECO:0000313" key="6">
    <source>
        <dbReference type="Proteomes" id="UP000504617"/>
    </source>
</evidence>
<keyword evidence="2" id="KW-0964">Secreted</keyword>
<evidence type="ECO:0000259" key="5">
    <source>
        <dbReference type="Pfam" id="PF00021"/>
    </source>
</evidence>
<comment type="subcellular location">
    <subcellularLocation>
        <location evidence="1">Secreted</location>
    </subcellularLocation>
</comment>
<keyword evidence="3" id="KW-1015">Disulfide bond</keyword>
<dbReference type="Pfam" id="PF00021">
    <property type="entry name" value="UPAR_LY6"/>
    <property type="match status" value="2"/>
</dbReference>
<dbReference type="GO" id="GO:0019834">
    <property type="term" value="F:phospholipase A2 inhibitor activity"/>
    <property type="evidence" value="ECO:0007669"/>
    <property type="project" value="UniProtKB-KW"/>
</dbReference>
<evidence type="ECO:0000256" key="4">
    <source>
        <dbReference type="SAM" id="SignalP"/>
    </source>
</evidence>
<protein>
    <submittedName>
        <fullName evidence="7">Phospholipase A2 inhibitor 25 kDa subunit-like</fullName>
    </submittedName>
</protein>
<dbReference type="Gene3D" id="2.10.60.10">
    <property type="entry name" value="CD59"/>
    <property type="match status" value="2"/>
</dbReference>
<feature type="signal peptide" evidence="4">
    <location>
        <begin position="1"/>
        <end position="21"/>
    </location>
</feature>
<proteinExistence type="predicted"/>
<keyword evidence="7" id="KW-0593">Phospholipase A2 inhibitor</keyword>
<dbReference type="InterPro" id="IPR016054">
    <property type="entry name" value="LY6_UPA_recep-like"/>
</dbReference>
<feature type="chain" id="PRO_5026731319" evidence="4">
    <location>
        <begin position="22"/>
        <end position="215"/>
    </location>
</feature>
<reference evidence="7" key="1">
    <citation type="submission" date="2025-08" db="UniProtKB">
        <authorList>
            <consortium name="RefSeq"/>
        </authorList>
    </citation>
    <scope>IDENTIFICATION</scope>
    <source>
        <tissue evidence="7">Skeletal muscle</tissue>
    </source>
</reference>
<feature type="domain" description="UPAR/Ly6" evidence="5">
    <location>
        <begin position="21"/>
        <end position="107"/>
    </location>
</feature>
<gene>
    <name evidence="7" type="primary">LOC106557183</name>
</gene>
<dbReference type="RefSeq" id="XP_013931821.1">
    <property type="nucleotide sequence ID" value="XM_014076346.1"/>
</dbReference>
<dbReference type="InterPro" id="IPR050918">
    <property type="entry name" value="CNF-like_PLA2_Inhibitor"/>
</dbReference>
<feature type="domain" description="UPAR/Ly6" evidence="5">
    <location>
        <begin position="121"/>
        <end position="181"/>
    </location>
</feature>
<dbReference type="KEGG" id="tsr:106557183"/>
<dbReference type="PANTHER" id="PTHR20914">
    <property type="entry name" value="LY6/PLAUR DOMAIN-CONTAINING PROTEIN 8"/>
    <property type="match status" value="1"/>
</dbReference>
<dbReference type="Proteomes" id="UP000504617">
    <property type="component" value="Unplaced"/>
</dbReference>
<evidence type="ECO:0000313" key="7">
    <source>
        <dbReference type="RefSeq" id="XP_013931821.1"/>
    </source>
</evidence>
<evidence type="ECO:0000256" key="2">
    <source>
        <dbReference type="ARBA" id="ARBA00022525"/>
    </source>
</evidence>